<dbReference type="Proteomes" id="UP001183607">
    <property type="component" value="Unassembled WGS sequence"/>
</dbReference>
<dbReference type="AlphaFoldDB" id="A0ABD5EDW2"/>
<dbReference type="EMBL" id="JAVRER010000075">
    <property type="protein sequence ID" value="MDT0419397.1"/>
    <property type="molecule type" value="Genomic_DNA"/>
</dbReference>
<organism evidence="1 2">
    <name type="scientific">Streptomyces evansiae</name>
    <dbReference type="NCBI Taxonomy" id="3075535"/>
    <lineage>
        <taxon>Bacteria</taxon>
        <taxon>Bacillati</taxon>
        <taxon>Actinomycetota</taxon>
        <taxon>Actinomycetes</taxon>
        <taxon>Kitasatosporales</taxon>
        <taxon>Streptomycetaceae</taxon>
        <taxon>Streptomyces</taxon>
    </lineage>
</organism>
<dbReference type="RefSeq" id="WP_093853419.1">
    <property type="nucleotide sequence ID" value="NZ_JAVRER010000075.1"/>
</dbReference>
<proteinExistence type="predicted"/>
<comment type="caution">
    <text evidence="1">The sequence shown here is derived from an EMBL/GenBank/DDBJ whole genome shotgun (WGS) entry which is preliminary data.</text>
</comment>
<evidence type="ECO:0000313" key="2">
    <source>
        <dbReference type="Proteomes" id="UP001183607"/>
    </source>
</evidence>
<gene>
    <name evidence="1" type="ORF">RM574_28360</name>
</gene>
<reference evidence="2" key="1">
    <citation type="submission" date="2023-07" db="EMBL/GenBank/DDBJ databases">
        <title>30 novel species of actinomycetes from the DSMZ collection.</title>
        <authorList>
            <person name="Nouioui I."/>
        </authorList>
    </citation>
    <scope>NUCLEOTIDE SEQUENCE [LARGE SCALE GENOMIC DNA]</scope>
    <source>
        <strain evidence="2">DSM 41982</strain>
    </source>
</reference>
<accession>A0ABD5EDW2</accession>
<sequence>MRTLLDRQVYVCYGQIYVESDPGFEGLSLDEAFEGQANGLCGAAVPGALWLTTGLHTGAVAFTVEVHEEAPPLAPHWQEAVEVPFRPLSEDVGLAEWGGGAFWDLDLPVRDYRVRYCARGMDEARDQDTRLDGEPGSDHYLLQFWPAAPAPGGILRRTSGTAAYWHAEFVTEPEGAAR</sequence>
<protein>
    <submittedName>
        <fullName evidence="1">Uncharacterized protein</fullName>
    </submittedName>
</protein>
<evidence type="ECO:0000313" key="1">
    <source>
        <dbReference type="EMBL" id="MDT0419397.1"/>
    </source>
</evidence>
<name>A0ABD5EDW2_9ACTN</name>